<dbReference type="AlphaFoldDB" id="A0A0I9UQP1"/>
<dbReference type="Pfam" id="PF12484">
    <property type="entry name" value="PPE-SVP"/>
    <property type="match status" value="1"/>
</dbReference>
<dbReference type="GO" id="GO:0052572">
    <property type="term" value="P:response to host immune response"/>
    <property type="evidence" value="ECO:0007669"/>
    <property type="project" value="TreeGrafter"/>
</dbReference>
<feature type="domain" description="PPE family C-terminal" evidence="4">
    <location>
        <begin position="277"/>
        <end position="344"/>
    </location>
</feature>
<feature type="domain" description="PPE" evidence="3">
    <location>
        <begin position="3"/>
        <end position="166"/>
    </location>
</feature>
<feature type="region of interest" description="Disordered" evidence="2">
    <location>
        <begin position="236"/>
        <end position="269"/>
    </location>
</feature>
<dbReference type="FunFam" id="1.20.1260.20:FF:000001">
    <property type="entry name" value="PPE family protein PPE41"/>
    <property type="match status" value="1"/>
</dbReference>
<dbReference type="Pfam" id="PF00823">
    <property type="entry name" value="PPE"/>
    <property type="match status" value="1"/>
</dbReference>
<evidence type="ECO:0000313" key="5">
    <source>
        <dbReference type="EMBL" id="KLO38156.1"/>
    </source>
</evidence>
<dbReference type="PANTHER" id="PTHR46766">
    <property type="entry name" value="GLUTAMINE-RICH PROTEIN 2"/>
    <property type="match status" value="1"/>
</dbReference>
<dbReference type="RefSeq" id="WP_047313741.1">
    <property type="nucleotide sequence ID" value="NZ_LDPT01000012.1"/>
</dbReference>
<protein>
    <recommendedName>
        <fullName evidence="7">PPE family protein</fullName>
    </recommendedName>
</protein>
<dbReference type="InterPro" id="IPR022171">
    <property type="entry name" value="PPE_C"/>
</dbReference>
<feature type="compositionally biased region" description="Basic and acidic residues" evidence="2">
    <location>
        <begin position="236"/>
        <end position="245"/>
    </location>
</feature>
<dbReference type="PANTHER" id="PTHR46766:SF1">
    <property type="entry name" value="GLUTAMINE-RICH PROTEIN 2"/>
    <property type="match status" value="1"/>
</dbReference>
<proteinExistence type="inferred from homology"/>
<reference evidence="5 6" key="1">
    <citation type="submission" date="2015-05" db="EMBL/GenBank/DDBJ databases">
        <title>Genome sequence of Mycobacterium haemophilum.</title>
        <authorList>
            <person name="Greninger A.L."/>
            <person name="Cunningham G."/>
            <person name="Miller S."/>
        </authorList>
    </citation>
    <scope>NUCLEOTIDE SEQUENCE [LARGE SCALE GENOMIC DNA]</scope>
    <source>
        <strain evidence="6">UC1</strain>
    </source>
</reference>
<evidence type="ECO:0008006" key="7">
    <source>
        <dbReference type="Google" id="ProtNLM"/>
    </source>
</evidence>
<dbReference type="SUPFAM" id="SSF140459">
    <property type="entry name" value="PE/PPE dimer-like"/>
    <property type="match status" value="1"/>
</dbReference>
<organism evidence="5 6">
    <name type="scientific">Mycobacterium haemophilum</name>
    <dbReference type="NCBI Taxonomy" id="29311"/>
    <lineage>
        <taxon>Bacteria</taxon>
        <taxon>Bacillati</taxon>
        <taxon>Actinomycetota</taxon>
        <taxon>Actinomycetes</taxon>
        <taxon>Mycobacteriales</taxon>
        <taxon>Mycobacteriaceae</taxon>
        <taxon>Mycobacterium</taxon>
    </lineage>
</organism>
<comment type="similarity">
    <text evidence="1">Belongs to the mycobacterial PPE family.</text>
</comment>
<gene>
    <name evidence="5" type="ORF">ABH38_06190</name>
</gene>
<evidence type="ECO:0000259" key="4">
    <source>
        <dbReference type="Pfam" id="PF12484"/>
    </source>
</evidence>
<dbReference type="InterPro" id="IPR038332">
    <property type="entry name" value="PPE_sf"/>
</dbReference>
<dbReference type="EMBL" id="LDPR01000003">
    <property type="protein sequence ID" value="KLO38156.1"/>
    <property type="molecule type" value="Genomic_DNA"/>
</dbReference>
<dbReference type="InterPro" id="IPR000030">
    <property type="entry name" value="PPE_dom"/>
</dbReference>
<comment type="caution">
    <text evidence="5">The sequence shown here is derived from an EMBL/GenBank/DDBJ whole genome shotgun (WGS) entry which is preliminary data.</text>
</comment>
<keyword evidence="6" id="KW-1185">Reference proteome</keyword>
<name>A0A0I9UQP1_9MYCO</name>
<evidence type="ECO:0000259" key="3">
    <source>
        <dbReference type="Pfam" id="PF00823"/>
    </source>
</evidence>
<dbReference type="Gene3D" id="1.20.1260.20">
    <property type="entry name" value="PPE superfamily"/>
    <property type="match status" value="1"/>
</dbReference>
<evidence type="ECO:0000313" key="6">
    <source>
        <dbReference type="Proteomes" id="UP000036334"/>
    </source>
</evidence>
<accession>A0A0I9UQP1</accession>
<sequence>MLDFGALPPEINSGRIYSGPGSGPLVAAATAWQKLATELNSTAASYDSVISGLISQQWRGPSSLSMAAAAAPYVAWMRTTAAQAEQAAAQALAAASAYEAAYSTTVPPAAIAANRSMVTSLIQTNILGQNTPAIATVEAQYGEMWAQDIAAMDSYAGSSAAASELTPFTSPPQTSDPAALASQAVTPAAAAAAAAAPTLDVTDLPLLADLDLLVLAAVAVSLGSMGIAAAQFTESTRHDEVDEQQKAQALEQNPPAAGGESPVAKAPSLPLNSPSVAAVTGRAATVGGLSVPQTWAVPPAVRQIAAMLPSTTSPIIVQDDSDNPYTGIALASLVGSGMAGLAVRGGDPSTPAATTPAGGHSAGAAAAAARPAAPNTPAAPAAAAGLAIPGLPEGLPPGVVANLAATLAAIPGATIIVVPPSQNQ</sequence>
<feature type="region of interest" description="Disordered" evidence="2">
    <location>
        <begin position="345"/>
        <end position="379"/>
    </location>
</feature>
<evidence type="ECO:0000256" key="2">
    <source>
        <dbReference type="SAM" id="MobiDB-lite"/>
    </source>
</evidence>
<dbReference type="Proteomes" id="UP000036334">
    <property type="component" value="Unassembled WGS sequence"/>
</dbReference>
<dbReference type="PATRIC" id="fig|29311.18.peg.2006"/>
<evidence type="ECO:0000256" key="1">
    <source>
        <dbReference type="ARBA" id="ARBA00010652"/>
    </source>
</evidence>